<protein>
    <submittedName>
        <fullName evidence="1">Uncharacterized protein</fullName>
    </submittedName>
</protein>
<proteinExistence type="predicted"/>
<evidence type="ECO:0000313" key="1">
    <source>
        <dbReference type="EMBL" id="VDP87206.1"/>
    </source>
</evidence>
<reference evidence="1 2" key="1">
    <citation type="submission" date="2018-11" db="EMBL/GenBank/DDBJ databases">
        <authorList>
            <consortium name="Pathogen Informatics"/>
        </authorList>
    </citation>
    <scope>NUCLEOTIDE SEQUENCE [LARGE SCALE GENOMIC DNA]</scope>
    <source>
        <strain>Denwood</strain>
        <strain evidence="2">Zambia</strain>
    </source>
</reference>
<sequence length="69" mass="8017">MKVSFFIQRKIAESPNALRILINNYKIRHDISETKSSIYKLSSTNAVNFRQKEKTTTQQQTNNIKLNSS</sequence>
<organism evidence="1 2">
    <name type="scientific">Schistosoma mattheei</name>
    <dbReference type="NCBI Taxonomy" id="31246"/>
    <lineage>
        <taxon>Eukaryota</taxon>
        <taxon>Metazoa</taxon>
        <taxon>Spiralia</taxon>
        <taxon>Lophotrochozoa</taxon>
        <taxon>Platyhelminthes</taxon>
        <taxon>Trematoda</taxon>
        <taxon>Digenea</taxon>
        <taxon>Strigeidida</taxon>
        <taxon>Schistosomatoidea</taxon>
        <taxon>Schistosomatidae</taxon>
        <taxon>Schistosoma</taxon>
    </lineage>
</organism>
<dbReference type="Proteomes" id="UP000269396">
    <property type="component" value="Unassembled WGS sequence"/>
</dbReference>
<accession>A0A183Q713</accession>
<dbReference type="AlphaFoldDB" id="A0A183Q713"/>
<evidence type="ECO:0000313" key="2">
    <source>
        <dbReference type="Proteomes" id="UP000269396"/>
    </source>
</evidence>
<name>A0A183Q713_9TREM</name>
<dbReference type="EMBL" id="UZAL01051241">
    <property type="protein sequence ID" value="VDP87206.1"/>
    <property type="molecule type" value="Genomic_DNA"/>
</dbReference>
<keyword evidence="2" id="KW-1185">Reference proteome</keyword>
<gene>
    <name evidence="1" type="ORF">SMTD_LOCUS22398</name>
</gene>